<keyword evidence="1" id="KW-0378">Hydrolase</keyword>
<evidence type="ECO:0000256" key="1">
    <source>
        <dbReference type="ARBA" id="ARBA00022801"/>
    </source>
</evidence>
<dbReference type="PANTHER" id="PTHR43794">
    <property type="entry name" value="AMINOHYDROLASE SSNA-RELATED"/>
    <property type="match status" value="1"/>
</dbReference>
<evidence type="ECO:0000313" key="4">
    <source>
        <dbReference type="Proteomes" id="UP001601992"/>
    </source>
</evidence>
<dbReference type="Proteomes" id="UP001601992">
    <property type="component" value="Unassembled WGS sequence"/>
</dbReference>
<dbReference type="Gene3D" id="2.30.40.10">
    <property type="entry name" value="Urease, subunit C, domain 1"/>
    <property type="match status" value="1"/>
</dbReference>
<dbReference type="InterPro" id="IPR032466">
    <property type="entry name" value="Metal_Hydrolase"/>
</dbReference>
<dbReference type="InterPro" id="IPR050287">
    <property type="entry name" value="MTA/SAH_deaminase"/>
</dbReference>
<proteinExistence type="predicted"/>
<evidence type="ECO:0000259" key="2">
    <source>
        <dbReference type="Pfam" id="PF01979"/>
    </source>
</evidence>
<dbReference type="SUPFAM" id="SSF51338">
    <property type="entry name" value="Composite domain of metallo-dependent hydrolases"/>
    <property type="match status" value="2"/>
</dbReference>
<sequence>MTLRVRADHVVAFQDGGHVLLPDGEVVIDGDVVTAVGPRTSPNPGDEVIDTGASVLLPGLIDLDALADIDHAVFDSCWGAAHSVGLDWSADWFHQRRRDVLTRAERRLVRHYAFVQLLLHGVTTAMPIAAETHSAWAETFDDGVDMARAASELGLRAYLGTSYRAGVRVRPDATGPATVAWNEELGSAGLADAVGFAEWLGALDDPLLRPVLLPCRIETLTPKLMTATAAAAARLGTKVRLHCLQGRFEWTQLAERYGRTPVQLLRETGLLGPDLLVPHAIYLNSSRYTTDLVGDDPDDDLRALADAGVAIVHCPLTSVRYGAALESFGRYRAAGVTIALGTDSFPPDLVRGMDYGVNIAKLVDGRLDAAPAGAYLTAATLGGARALGRADLGRLAVGAAADLVAFSLDDLRDGVLEDPIRTLLASGSGRSVRLSVIAGRVVVRDGVVPGVDVAALRAEAQRIFDKLLRAYSERDVLRRARPELLPPEFPAFRR</sequence>
<gene>
    <name evidence="3" type="ORF">ACFYXQ_02410</name>
</gene>
<dbReference type="RefSeq" id="WP_387402447.1">
    <property type="nucleotide sequence ID" value="NZ_JBIAQY010000001.1"/>
</dbReference>
<keyword evidence="4" id="KW-1185">Reference proteome</keyword>
<dbReference type="Pfam" id="PF01979">
    <property type="entry name" value="Amidohydro_1"/>
    <property type="match status" value="1"/>
</dbReference>
<evidence type="ECO:0000313" key="3">
    <source>
        <dbReference type="EMBL" id="MFF3566613.1"/>
    </source>
</evidence>
<dbReference type="InterPro" id="IPR011059">
    <property type="entry name" value="Metal-dep_hydrolase_composite"/>
</dbReference>
<dbReference type="EMBL" id="JBIAQY010000001">
    <property type="protein sequence ID" value="MFF3566613.1"/>
    <property type="molecule type" value="Genomic_DNA"/>
</dbReference>
<protein>
    <submittedName>
        <fullName evidence="3">Chlorohydrolase family protein</fullName>
    </submittedName>
</protein>
<dbReference type="SUPFAM" id="SSF51556">
    <property type="entry name" value="Metallo-dependent hydrolases"/>
    <property type="match status" value="1"/>
</dbReference>
<name>A0ABW6RRJ4_9NOCA</name>
<reference evidence="3 4" key="1">
    <citation type="submission" date="2024-10" db="EMBL/GenBank/DDBJ databases">
        <title>The Natural Products Discovery Center: Release of the First 8490 Sequenced Strains for Exploring Actinobacteria Biosynthetic Diversity.</title>
        <authorList>
            <person name="Kalkreuter E."/>
            <person name="Kautsar S.A."/>
            <person name="Yang D."/>
            <person name="Bader C.D."/>
            <person name="Teijaro C.N."/>
            <person name="Fluegel L."/>
            <person name="Davis C.M."/>
            <person name="Simpson J.R."/>
            <person name="Lauterbach L."/>
            <person name="Steele A.D."/>
            <person name="Gui C."/>
            <person name="Meng S."/>
            <person name="Li G."/>
            <person name="Viehrig K."/>
            <person name="Ye F."/>
            <person name="Su P."/>
            <person name="Kiefer A.F."/>
            <person name="Nichols A."/>
            <person name="Cepeda A.J."/>
            <person name="Yan W."/>
            <person name="Fan B."/>
            <person name="Jiang Y."/>
            <person name="Adhikari A."/>
            <person name="Zheng C.-J."/>
            <person name="Schuster L."/>
            <person name="Cowan T.M."/>
            <person name="Smanski M.J."/>
            <person name="Chevrette M.G."/>
            <person name="De Carvalho L.P.S."/>
            <person name="Shen B."/>
        </authorList>
    </citation>
    <scope>NUCLEOTIDE SEQUENCE [LARGE SCALE GENOMIC DNA]</scope>
    <source>
        <strain evidence="3 4">NPDC002593</strain>
    </source>
</reference>
<organism evidence="3 4">
    <name type="scientific">Nocardia jiangxiensis</name>
    <dbReference type="NCBI Taxonomy" id="282685"/>
    <lineage>
        <taxon>Bacteria</taxon>
        <taxon>Bacillati</taxon>
        <taxon>Actinomycetota</taxon>
        <taxon>Actinomycetes</taxon>
        <taxon>Mycobacteriales</taxon>
        <taxon>Nocardiaceae</taxon>
        <taxon>Nocardia</taxon>
    </lineage>
</organism>
<feature type="domain" description="Amidohydrolase-related" evidence="2">
    <location>
        <begin position="113"/>
        <end position="442"/>
    </location>
</feature>
<dbReference type="PANTHER" id="PTHR43794:SF11">
    <property type="entry name" value="AMIDOHYDROLASE-RELATED DOMAIN-CONTAINING PROTEIN"/>
    <property type="match status" value="1"/>
</dbReference>
<accession>A0ABW6RRJ4</accession>
<dbReference type="Gene3D" id="3.20.20.140">
    <property type="entry name" value="Metal-dependent hydrolases"/>
    <property type="match status" value="1"/>
</dbReference>
<dbReference type="InterPro" id="IPR006680">
    <property type="entry name" value="Amidohydro-rel"/>
</dbReference>
<comment type="caution">
    <text evidence="3">The sequence shown here is derived from an EMBL/GenBank/DDBJ whole genome shotgun (WGS) entry which is preliminary data.</text>
</comment>
<dbReference type="NCBIfam" id="NF004801">
    <property type="entry name" value="PRK06151.1"/>
    <property type="match status" value="1"/>
</dbReference>